<feature type="binding site" evidence="6">
    <location>
        <position position="107"/>
    </location>
    <ligand>
        <name>ATP</name>
        <dbReference type="ChEBI" id="CHEBI:30616"/>
    </ligand>
</feature>
<dbReference type="Gene3D" id="3.30.1490.20">
    <property type="entry name" value="ATP-grasp fold, A domain"/>
    <property type="match status" value="1"/>
</dbReference>
<keyword evidence="1 6" id="KW-0547">Nucleotide-binding</keyword>
<evidence type="ECO:0000256" key="1">
    <source>
        <dbReference type="ARBA" id="ARBA00022741"/>
    </source>
</evidence>
<dbReference type="GO" id="GO:0046872">
    <property type="term" value="F:metal ion binding"/>
    <property type="evidence" value="ECO:0007669"/>
    <property type="project" value="InterPro"/>
</dbReference>
<dbReference type="UniPathway" id="UPA00074">
    <property type="reaction ID" value="UER00942"/>
</dbReference>
<dbReference type="EMBL" id="JMIH01000021">
    <property type="protein sequence ID" value="KEO73602.1"/>
    <property type="molecule type" value="Genomic_DNA"/>
</dbReference>
<dbReference type="HAMAP" id="MF_01928">
    <property type="entry name" value="PurK"/>
    <property type="match status" value="1"/>
</dbReference>
<name>A0A074LIL3_9BACT</name>
<dbReference type="PANTHER" id="PTHR11609:SF5">
    <property type="entry name" value="PHOSPHORIBOSYLAMINOIMIDAZOLE CARBOXYLASE"/>
    <property type="match status" value="1"/>
</dbReference>
<dbReference type="Pfam" id="PF17769">
    <property type="entry name" value="PurK_C"/>
    <property type="match status" value="1"/>
</dbReference>
<dbReference type="Pfam" id="PF22660">
    <property type="entry name" value="RS_preATP-grasp-like"/>
    <property type="match status" value="1"/>
</dbReference>
<evidence type="ECO:0000256" key="5">
    <source>
        <dbReference type="ARBA" id="ARBA00023239"/>
    </source>
</evidence>
<dbReference type="InterPro" id="IPR040686">
    <property type="entry name" value="PurK_C"/>
</dbReference>
<dbReference type="Proteomes" id="UP000027821">
    <property type="component" value="Unassembled WGS sequence"/>
</dbReference>
<keyword evidence="5" id="KW-0456">Lyase</keyword>
<evidence type="ECO:0000256" key="2">
    <source>
        <dbReference type="ARBA" id="ARBA00022755"/>
    </source>
</evidence>
<dbReference type="SUPFAM" id="SSF51246">
    <property type="entry name" value="Rudiment single hybrid motif"/>
    <property type="match status" value="1"/>
</dbReference>
<feature type="binding site" evidence="6">
    <location>
        <begin position="176"/>
        <end position="179"/>
    </location>
    <ligand>
        <name>ATP</name>
        <dbReference type="ChEBI" id="CHEBI:30616"/>
    </ligand>
</feature>
<accession>A0A074LIL3</accession>
<feature type="binding site" evidence="6">
    <location>
        <position position="145"/>
    </location>
    <ligand>
        <name>ATP</name>
        <dbReference type="ChEBI" id="CHEBI:30616"/>
    </ligand>
</feature>
<evidence type="ECO:0000256" key="3">
    <source>
        <dbReference type="ARBA" id="ARBA00022793"/>
    </source>
</evidence>
<dbReference type="GO" id="GO:0004638">
    <property type="term" value="F:phosphoribosylaminoimidazole carboxylase activity"/>
    <property type="evidence" value="ECO:0007669"/>
    <property type="project" value="InterPro"/>
</dbReference>
<dbReference type="FunFam" id="3.30.470.20:FF:000037">
    <property type="entry name" value="Phosphoribosylaminoimidazole carboxylase, chloroplastic"/>
    <property type="match status" value="1"/>
</dbReference>
<proteinExistence type="inferred from homology"/>
<comment type="pathway">
    <text evidence="6 7">Purine metabolism; IMP biosynthesis via de novo pathway; 5-amino-1-(5-phospho-D-ribosyl)imidazole-4-carboxylate from 5-amino-1-(5-phospho-D-ribosyl)imidazole (N5-CAIR route): step 1/2.</text>
</comment>
<evidence type="ECO:0000256" key="6">
    <source>
        <dbReference type="HAMAP-Rule" id="MF_01928"/>
    </source>
</evidence>
<comment type="subunit">
    <text evidence="6 7">Homodimer.</text>
</comment>
<comment type="catalytic activity">
    <reaction evidence="6 7">
        <text>5-amino-1-(5-phospho-beta-D-ribosyl)imidazole + hydrogencarbonate + ATP = 5-carboxyamino-1-(5-phospho-D-ribosyl)imidazole + ADP + phosphate + 2 H(+)</text>
        <dbReference type="Rhea" id="RHEA:19317"/>
        <dbReference type="ChEBI" id="CHEBI:15378"/>
        <dbReference type="ChEBI" id="CHEBI:17544"/>
        <dbReference type="ChEBI" id="CHEBI:30616"/>
        <dbReference type="ChEBI" id="CHEBI:43474"/>
        <dbReference type="ChEBI" id="CHEBI:58730"/>
        <dbReference type="ChEBI" id="CHEBI:137981"/>
        <dbReference type="ChEBI" id="CHEBI:456216"/>
        <dbReference type="EC" id="6.3.4.18"/>
    </reaction>
</comment>
<dbReference type="Pfam" id="PF02222">
    <property type="entry name" value="ATP-grasp"/>
    <property type="match status" value="1"/>
</dbReference>
<feature type="domain" description="ATP-grasp" evidence="8">
    <location>
        <begin position="111"/>
        <end position="293"/>
    </location>
</feature>
<feature type="binding site" evidence="6">
    <location>
        <begin position="263"/>
        <end position="264"/>
    </location>
    <ligand>
        <name>ATP</name>
        <dbReference type="ChEBI" id="CHEBI:30616"/>
    </ligand>
</feature>
<comment type="similarity">
    <text evidence="6 7">Belongs to the PurK/PurT family.</text>
</comment>
<dbReference type="SUPFAM" id="SSF56059">
    <property type="entry name" value="Glutathione synthetase ATP-binding domain-like"/>
    <property type="match status" value="1"/>
</dbReference>
<comment type="caution">
    <text evidence="9">The sequence shown here is derived from an EMBL/GenBank/DDBJ whole genome shotgun (WGS) entry which is preliminary data.</text>
</comment>
<evidence type="ECO:0000256" key="4">
    <source>
        <dbReference type="ARBA" id="ARBA00022840"/>
    </source>
</evidence>
<dbReference type="NCBIfam" id="NF004679">
    <property type="entry name" value="PRK06019.1-5"/>
    <property type="match status" value="1"/>
</dbReference>
<dbReference type="InterPro" id="IPR003135">
    <property type="entry name" value="ATP-grasp_carboxylate-amine"/>
</dbReference>
<dbReference type="PROSITE" id="PS50975">
    <property type="entry name" value="ATP_GRASP"/>
    <property type="match status" value="1"/>
</dbReference>
<dbReference type="GO" id="GO:0034028">
    <property type="term" value="F:5-(carboxyamino)imidazole ribonucleotide synthase activity"/>
    <property type="evidence" value="ECO:0007669"/>
    <property type="project" value="UniProtKB-UniRule"/>
</dbReference>
<evidence type="ECO:0000313" key="10">
    <source>
        <dbReference type="Proteomes" id="UP000027821"/>
    </source>
</evidence>
<dbReference type="InterPro" id="IPR054350">
    <property type="entry name" value="PurT/PurK_preATP-grasp"/>
</dbReference>
<dbReference type="PANTHER" id="PTHR11609">
    <property type="entry name" value="PURINE BIOSYNTHESIS PROTEIN 6/7, PUR6/7"/>
    <property type="match status" value="1"/>
</dbReference>
<reference evidence="9 10" key="1">
    <citation type="submission" date="2014-04" db="EMBL/GenBank/DDBJ databases">
        <title>Characterization and application of a salt tolerant electro-active bacterium.</title>
        <authorList>
            <person name="Yang L."/>
            <person name="Wei S."/>
            <person name="Tay Q.X.M."/>
        </authorList>
    </citation>
    <scope>NUCLEOTIDE SEQUENCE [LARGE SCALE GENOMIC DNA]</scope>
    <source>
        <strain evidence="9 10">LY1</strain>
    </source>
</reference>
<dbReference type="STRING" id="1048983.EL17_11925"/>
<dbReference type="Gene3D" id="3.40.50.20">
    <property type="match status" value="1"/>
</dbReference>
<keyword evidence="2 6" id="KW-0658">Purine biosynthesis</keyword>
<dbReference type="OrthoDB" id="9804625at2"/>
<protein>
    <recommendedName>
        <fullName evidence="6 7">N5-carboxyaminoimidazole ribonucleotide synthase</fullName>
        <shortName evidence="6 7">N5-CAIR synthase</shortName>
        <ecNumber evidence="6 7">6.3.4.18</ecNumber>
    </recommendedName>
    <alternativeName>
        <fullName evidence="6 7">5-(carboxyamino)imidazole ribonucleotide synthetase</fullName>
    </alternativeName>
</protein>
<dbReference type="InterPro" id="IPR011054">
    <property type="entry name" value="Rudment_hybrid_motif"/>
</dbReference>
<gene>
    <name evidence="6 7" type="primary">purK</name>
    <name evidence="9" type="ORF">EL17_11925</name>
</gene>
<keyword evidence="3" id="KW-0210">Decarboxylase</keyword>
<keyword evidence="10" id="KW-1185">Reference proteome</keyword>
<dbReference type="InterPro" id="IPR016185">
    <property type="entry name" value="PreATP-grasp_dom_sf"/>
</dbReference>
<comment type="caution">
    <text evidence="6">Lacks conserved residue(s) required for the propagation of feature annotation.</text>
</comment>
<dbReference type="SUPFAM" id="SSF52440">
    <property type="entry name" value="PreATP-grasp domain"/>
    <property type="match status" value="1"/>
</dbReference>
<dbReference type="RefSeq" id="WP_035074677.1">
    <property type="nucleotide sequence ID" value="NZ_JMIH01000021.1"/>
</dbReference>
<feature type="binding site" evidence="6">
    <location>
        <position position="184"/>
    </location>
    <ligand>
        <name>ATP</name>
        <dbReference type="ChEBI" id="CHEBI:30616"/>
    </ligand>
</feature>
<dbReference type="InterPro" id="IPR011761">
    <property type="entry name" value="ATP-grasp"/>
</dbReference>
<dbReference type="GO" id="GO:0005524">
    <property type="term" value="F:ATP binding"/>
    <property type="evidence" value="ECO:0007669"/>
    <property type="project" value="UniProtKB-UniRule"/>
</dbReference>
<keyword evidence="6 7" id="KW-0436">Ligase</keyword>
<comment type="function">
    <text evidence="7">Catalyzes the ATP-dependent conversion of 5-aminoimidazole ribonucleotide (AIR) and HCO(3)- to N5-carboxyaminoimidazole ribonucleotide (N5-CAIR).</text>
</comment>
<keyword evidence="4 6" id="KW-0067">ATP-binding</keyword>
<dbReference type="EC" id="6.3.4.18" evidence="6 7"/>
<dbReference type="InterPro" id="IPR005875">
    <property type="entry name" value="PurK"/>
</dbReference>
<dbReference type="AlphaFoldDB" id="A0A074LIL3"/>
<evidence type="ECO:0000256" key="7">
    <source>
        <dbReference type="RuleBase" id="RU361200"/>
    </source>
</evidence>
<dbReference type="Gene3D" id="3.30.470.20">
    <property type="entry name" value="ATP-grasp fold, B domain"/>
    <property type="match status" value="1"/>
</dbReference>
<evidence type="ECO:0000313" key="9">
    <source>
        <dbReference type="EMBL" id="KEO73602.1"/>
    </source>
</evidence>
<evidence type="ECO:0000259" key="8">
    <source>
        <dbReference type="PROSITE" id="PS50975"/>
    </source>
</evidence>
<dbReference type="InterPro" id="IPR013815">
    <property type="entry name" value="ATP_grasp_subdomain_1"/>
</dbReference>
<dbReference type="GO" id="GO:0006189">
    <property type="term" value="P:'de novo' IMP biosynthetic process"/>
    <property type="evidence" value="ECO:0007669"/>
    <property type="project" value="UniProtKB-UniRule"/>
</dbReference>
<comment type="function">
    <text evidence="6">Catalyzes the ATP-dependent conversion of 5-aminoimidazole ribonucleotide (AIR) and HCO(3)(-) to N5-carboxyaminoimidazole ribonucleotide (N5-CAIR).</text>
</comment>
<sequence>MQKNYQKKKLGVLGGGQLGRMFIQSAINYNVDVHILDPDPNAPCRTIAQQFVQGQLLDFDDVYNFGKDCDIITIEIESVNTDALERLVAEGKEVYPQPAIIKLIQDKRTQKQFYKENQIPTSEFYLVDDIEEVKKHSDFLPAVNKLGKEGYDGRGVQIIHDIADIDKAFNKPGILEKLIDFEEEIAVIVARNKQGQLFSYPPVSCAFHPTANLVEYLFAPANISEAISERAVAIALNVIEKLDMVGLLAVEMFVTKNGEVLVNEIAPRPHNSGHHTIEANYTSQFEQHLRSVLDMPLGDTSLRMPSAMVNLLGQDGYEGEAVIEGLDEVLGMKGVYVHLYGKKNTKPFRKMGHVTILEENMEALKKKAIKIKDILKIKA</sequence>
<organism evidence="9 10">
    <name type="scientific">Anditalea andensis</name>
    <dbReference type="NCBI Taxonomy" id="1048983"/>
    <lineage>
        <taxon>Bacteria</taxon>
        <taxon>Pseudomonadati</taxon>
        <taxon>Bacteroidota</taxon>
        <taxon>Cytophagia</taxon>
        <taxon>Cytophagales</taxon>
        <taxon>Cytophagaceae</taxon>
        <taxon>Anditalea</taxon>
    </lineage>
</organism>
<dbReference type="eggNOG" id="COG0026">
    <property type="taxonomic scope" value="Bacteria"/>
</dbReference>
<dbReference type="NCBIfam" id="TIGR01161">
    <property type="entry name" value="purK"/>
    <property type="match status" value="1"/>
</dbReference>